<keyword evidence="4" id="KW-1185">Reference proteome</keyword>
<dbReference type="SUPFAM" id="SSF47384">
    <property type="entry name" value="Homodimeric domain of signal transducing histidine kinase"/>
    <property type="match status" value="1"/>
</dbReference>
<dbReference type="InterPro" id="IPR050956">
    <property type="entry name" value="2C_system_His_kinase"/>
</dbReference>
<sequence length="120" mass="13512">MQGNFLANVSHEIWTSMNSMNLALSLLADTSMNSQQQEYALIMQDSMSILLQLIDDVLDYSKLQTGLFPLTSEPLSIQNITEAVVRCCRLLKPEIHIRFSLAPGFPGLLKGDPLRYRQIV</sequence>
<reference evidence="3 4" key="1">
    <citation type="submission" date="2019-04" db="EMBL/GenBank/DDBJ databases">
        <title>Fungal friends and foes A comparative genomics study of 23 Aspergillus species from section Flavi.</title>
        <authorList>
            <consortium name="DOE Joint Genome Institute"/>
            <person name="Kjaerbolling I."/>
            <person name="Vesth T.C."/>
            <person name="Frisvad J.C."/>
            <person name="Nybo J.L."/>
            <person name="Theobald S."/>
            <person name="Kildgaard S."/>
            <person name="Petersen T.I."/>
            <person name="Kuo A."/>
            <person name="Sato A."/>
            <person name="Lyhne E.K."/>
            <person name="Kogle M.E."/>
            <person name="Wiebenga A."/>
            <person name="Kun R.S."/>
            <person name="Lubbers R.J."/>
            <person name="Makela M.R."/>
            <person name="Barry K."/>
            <person name="Chovatia M."/>
            <person name="Clum A."/>
            <person name="Daum C."/>
            <person name="Haridas S."/>
            <person name="He G."/>
            <person name="LaButti K."/>
            <person name="Lipzen A."/>
            <person name="Mondo S."/>
            <person name="Pangilinan J."/>
            <person name="Riley R."/>
            <person name="Salamov A."/>
            <person name="Simmons B.A."/>
            <person name="Magnuson J.K."/>
            <person name="Henrissat B."/>
            <person name="Mortensen U.H."/>
            <person name="Larsen T.O."/>
            <person name="De vries R.P."/>
            <person name="Grigoriev I.V."/>
            <person name="Machida M."/>
            <person name="Baker S.E."/>
            <person name="Andersen M.R."/>
        </authorList>
    </citation>
    <scope>NUCLEOTIDE SEQUENCE [LARGE SCALE GENOMIC DNA]</scope>
    <source>
        <strain evidence="3 4">CBS 126849</strain>
    </source>
</reference>
<dbReference type="InterPro" id="IPR003661">
    <property type="entry name" value="HisK_dim/P_dom"/>
</dbReference>
<dbReference type="Proteomes" id="UP000326799">
    <property type="component" value="Unassembled WGS sequence"/>
</dbReference>
<dbReference type="Pfam" id="PF00512">
    <property type="entry name" value="HisKA"/>
    <property type="match status" value="1"/>
</dbReference>
<proteinExistence type="predicted"/>
<accession>A0A5N6EUK7</accession>
<dbReference type="CDD" id="cd00082">
    <property type="entry name" value="HisKA"/>
    <property type="match status" value="1"/>
</dbReference>
<gene>
    <name evidence="3" type="ORF">BDV33DRAFT_202993</name>
</gene>
<dbReference type="PANTHER" id="PTHR43719:SF28">
    <property type="entry name" value="PEROXIDE STRESS-ACTIVATED HISTIDINE KINASE MAK1-RELATED"/>
    <property type="match status" value="1"/>
</dbReference>
<evidence type="ECO:0000256" key="1">
    <source>
        <dbReference type="ARBA" id="ARBA00022553"/>
    </source>
</evidence>
<dbReference type="GO" id="GO:0000155">
    <property type="term" value="F:phosphorelay sensor kinase activity"/>
    <property type="evidence" value="ECO:0007669"/>
    <property type="project" value="InterPro"/>
</dbReference>
<dbReference type="Gene3D" id="1.10.287.130">
    <property type="match status" value="1"/>
</dbReference>
<dbReference type="EMBL" id="ML733424">
    <property type="protein sequence ID" value="KAB8221027.1"/>
    <property type="molecule type" value="Genomic_DNA"/>
</dbReference>
<dbReference type="InterPro" id="IPR036097">
    <property type="entry name" value="HisK_dim/P_sf"/>
</dbReference>
<dbReference type="AlphaFoldDB" id="A0A5N6EUK7"/>
<evidence type="ECO:0000313" key="4">
    <source>
        <dbReference type="Proteomes" id="UP000326799"/>
    </source>
</evidence>
<organism evidence="3 4">
    <name type="scientific">Aspergillus novoparasiticus</name>
    <dbReference type="NCBI Taxonomy" id="986946"/>
    <lineage>
        <taxon>Eukaryota</taxon>
        <taxon>Fungi</taxon>
        <taxon>Dikarya</taxon>
        <taxon>Ascomycota</taxon>
        <taxon>Pezizomycotina</taxon>
        <taxon>Eurotiomycetes</taxon>
        <taxon>Eurotiomycetidae</taxon>
        <taxon>Eurotiales</taxon>
        <taxon>Aspergillaceae</taxon>
        <taxon>Aspergillus</taxon>
        <taxon>Aspergillus subgen. Circumdati</taxon>
    </lineage>
</organism>
<name>A0A5N6EUK7_9EURO</name>
<evidence type="ECO:0000259" key="2">
    <source>
        <dbReference type="SMART" id="SM00388"/>
    </source>
</evidence>
<keyword evidence="1" id="KW-0597">Phosphoprotein</keyword>
<protein>
    <recommendedName>
        <fullName evidence="2">Signal transduction histidine kinase dimerisation/phosphoacceptor domain-containing protein</fullName>
    </recommendedName>
</protein>
<dbReference type="PANTHER" id="PTHR43719">
    <property type="entry name" value="TWO-COMPONENT HISTIDINE KINASE"/>
    <property type="match status" value="1"/>
</dbReference>
<dbReference type="SMART" id="SM00388">
    <property type="entry name" value="HisKA"/>
    <property type="match status" value="1"/>
</dbReference>
<evidence type="ECO:0000313" key="3">
    <source>
        <dbReference type="EMBL" id="KAB8221027.1"/>
    </source>
</evidence>
<feature type="domain" description="Signal transduction histidine kinase dimerisation/phosphoacceptor" evidence="2">
    <location>
        <begin position="1"/>
        <end position="66"/>
    </location>
</feature>